<gene>
    <name evidence="2" type="ORF">BD289DRAFT_437310</name>
</gene>
<dbReference type="PANTHER" id="PTHR34776:SF1">
    <property type="entry name" value="F17F16.3 PROTEIN"/>
    <property type="match status" value="1"/>
</dbReference>
<accession>A0A2T3A464</accession>
<keyword evidence="3" id="KW-1185">Reference proteome</keyword>
<feature type="compositionally biased region" description="Acidic residues" evidence="1">
    <location>
        <begin position="59"/>
        <end position="71"/>
    </location>
</feature>
<proteinExistence type="predicted"/>
<evidence type="ECO:0000256" key="1">
    <source>
        <dbReference type="SAM" id="MobiDB-lite"/>
    </source>
</evidence>
<dbReference type="AlphaFoldDB" id="A0A2T3A464"/>
<protein>
    <recommendedName>
        <fullName evidence="4">BTB domain transcription factor</fullName>
    </recommendedName>
</protein>
<dbReference type="STRING" id="2025994.A0A2T3A464"/>
<evidence type="ECO:0008006" key="4">
    <source>
        <dbReference type="Google" id="ProtNLM"/>
    </source>
</evidence>
<dbReference type="Proteomes" id="UP000241462">
    <property type="component" value="Unassembled WGS sequence"/>
</dbReference>
<organism evidence="2 3">
    <name type="scientific">Coniella lustricola</name>
    <dbReference type="NCBI Taxonomy" id="2025994"/>
    <lineage>
        <taxon>Eukaryota</taxon>
        <taxon>Fungi</taxon>
        <taxon>Dikarya</taxon>
        <taxon>Ascomycota</taxon>
        <taxon>Pezizomycotina</taxon>
        <taxon>Sordariomycetes</taxon>
        <taxon>Sordariomycetidae</taxon>
        <taxon>Diaporthales</taxon>
        <taxon>Schizoparmaceae</taxon>
        <taxon>Coniella</taxon>
    </lineage>
</organism>
<feature type="region of interest" description="Disordered" evidence="1">
    <location>
        <begin position="1"/>
        <end position="105"/>
    </location>
</feature>
<dbReference type="InParanoid" id="A0A2T3A464"/>
<sequence>MTQTRSGRSTAAGDKHKLDEAPASPPAKAQRKSSGAKAEKQLTLDESLGVESEVKEEIGNDDNDDDTEEEKADGVAKKKKKSADQSDGTAAEPRNEEDSAVKAHGRGGALPASILEKGIIYFFFRGRIDIEHPEKVDDIARTYIILRPIPLDAKLTDGPIGDAGNSRLIAVPKKKLPRTGKDRWIAFVDKTNASFDQLKKEFLASNDYTTQAGLDRHSPAASPFGEGVYAITTTGRESHLAYFLTLPEKLGDVQTDLGLKEKGSWILSTRNPKYPAPPNVAFPEAPDYPQEIFDEFRSRRWMGTLPKHLIPKAQFLLIGESSGVDQALKADEKDTKATERPIEEMEQLEHEDMERMEHLGKDASEAIFTDLEAQASGYPKLQTTF</sequence>
<name>A0A2T3A464_9PEZI</name>
<reference evidence="2 3" key="1">
    <citation type="journal article" date="2018" name="Mycol. Prog.">
        <title>Coniella lustricola, a new species from submerged detritus.</title>
        <authorList>
            <person name="Raudabaugh D.B."/>
            <person name="Iturriaga T."/>
            <person name="Carver A."/>
            <person name="Mondo S."/>
            <person name="Pangilinan J."/>
            <person name="Lipzen A."/>
            <person name="He G."/>
            <person name="Amirebrahimi M."/>
            <person name="Grigoriev I.V."/>
            <person name="Miller A.N."/>
        </authorList>
    </citation>
    <scope>NUCLEOTIDE SEQUENCE [LARGE SCALE GENOMIC DNA]</scope>
    <source>
        <strain evidence="2 3">B22-T-1</strain>
    </source>
</reference>
<dbReference type="PANTHER" id="PTHR34776">
    <property type="entry name" value="F17F16.3 PROTEIN"/>
    <property type="match status" value="1"/>
</dbReference>
<dbReference type="EMBL" id="KZ678476">
    <property type="protein sequence ID" value="PSR82496.1"/>
    <property type="molecule type" value="Genomic_DNA"/>
</dbReference>
<dbReference type="OrthoDB" id="1028014at2759"/>
<evidence type="ECO:0000313" key="2">
    <source>
        <dbReference type="EMBL" id="PSR82496.1"/>
    </source>
</evidence>
<evidence type="ECO:0000313" key="3">
    <source>
        <dbReference type="Proteomes" id="UP000241462"/>
    </source>
</evidence>